<evidence type="ECO:0000256" key="2">
    <source>
        <dbReference type="ARBA" id="ARBA00007401"/>
    </source>
</evidence>
<comment type="caution">
    <text evidence="8">The sequence shown here is derived from an EMBL/GenBank/DDBJ whole genome shotgun (WGS) entry which is preliminary data.</text>
</comment>
<dbReference type="Proteomes" id="UP000579647">
    <property type="component" value="Unassembled WGS sequence"/>
</dbReference>
<dbReference type="EC" id="3.2.1.25" evidence="3"/>
<comment type="catalytic activity">
    <reaction evidence="1">
        <text>Hydrolysis of terminal, non-reducing beta-D-mannose residues in beta-D-mannosides.</text>
        <dbReference type="EC" id="3.2.1.25"/>
    </reaction>
</comment>
<dbReference type="Pfam" id="PF22666">
    <property type="entry name" value="Glyco_hydro_2_N2"/>
    <property type="match status" value="1"/>
</dbReference>
<name>A0A840W6C1_9ACTN</name>
<keyword evidence="9" id="KW-1185">Reference proteome</keyword>
<keyword evidence="5 8" id="KW-0326">Glycosidase</keyword>
<evidence type="ECO:0000256" key="4">
    <source>
        <dbReference type="ARBA" id="ARBA00022801"/>
    </source>
</evidence>
<dbReference type="AlphaFoldDB" id="A0A840W6C1"/>
<evidence type="ECO:0000256" key="5">
    <source>
        <dbReference type="ARBA" id="ARBA00023295"/>
    </source>
</evidence>
<dbReference type="Gene3D" id="2.60.120.260">
    <property type="entry name" value="Galactose-binding domain-like"/>
    <property type="match status" value="1"/>
</dbReference>
<keyword evidence="4 8" id="KW-0378">Hydrolase</keyword>
<dbReference type="GO" id="GO:0005975">
    <property type="term" value="P:carbohydrate metabolic process"/>
    <property type="evidence" value="ECO:0007669"/>
    <property type="project" value="InterPro"/>
</dbReference>
<dbReference type="FunFam" id="3.20.20.80:FF:000050">
    <property type="entry name" value="Beta-mannosidase B"/>
    <property type="match status" value="1"/>
</dbReference>
<dbReference type="SUPFAM" id="SSF51445">
    <property type="entry name" value="(Trans)glycosidases"/>
    <property type="match status" value="1"/>
</dbReference>
<dbReference type="Gene3D" id="3.20.20.80">
    <property type="entry name" value="Glycosidases"/>
    <property type="match status" value="1"/>
</dbReference>
<protein>
    <recommendedName>
        <fullName evidence="3">beta-mannosidase</fullName>
        <ecNumber evidence="3">3.2.1.25</ecNumber>
    </recommendedName>
</protein>
<feature type="domain" description="Glycoside hydrolase family 2 immunoglobulin-like beta-sandwich" evidence="6">
    <location>
        <begin position="242"/>
        <end position="311"/>
    </location>
</feature>
<dbReference type="InterPro" id="IPR008979">
    <property type="entry name" value="Galactose-bd-like_sf"/>
</dbReference>
<dbReference type="GO" id="GO:0004567">
    <property type="term" value="F:beta-mannosidase activity"/>
    <property type="evidence" value="ECO:0007669"/>
    <property type="project" value="UniProtKB-EC"/>
</dbReference>
<proteinExistence type="inferred from homology"/>
<evidence type="ECO:0000256" key="1">
    <source>
        <dbReference type="ARBA" id="ARBA00000829"/>
    </source>
</evidence>
<organism evidence="8 9">
    <name type="scientific">Nocardiopsis metallicus</name>
    <dbReference type="NCBI Taxonomy" id="179819"/>
    <lineage>
        <taxon>Bacteria</taxon>
        <taxon>Bacillati</taxon>
        <taxon>Actinomycetota</taxon>
        <taxon>Actinomycetes</taxon>
        <taxon>Streptosporangiales</taxon>
        <taxon>Nocardiopsidaceae</taxon>
        <taxon>Nocardiopsis</taxon>
    </lineage>
</organism>
<dbReference type="InterPro" id="IPR006102">
    <property type="entry name" value="Ig-like_GH2"/>
</dbReference>
<evidence type="ECO:0000313" key="9">
    <source>
        <dbReference type="Proteomes" id="UP000579647"/>
    </source>
</evidence>
<dbReference type="Pfam" id="PF00703">
    <property type="entry name" value="Glyco_hydro_2"/>
    <property type="match status" value="1"/>
</dbReference>
<dbReference type="PANTHER" id="PTHR43730">
    <property type="entry name" value="BETA-MANNOSIDASE"/>
    <property type="match status" value="1"/>
</dbReference>
<evidence type="ECO:0000256" key="3">
    <source>
        <dbReference type="ARBA" id="ARBA00012754"/>
    </source>
</evidence>
<evidence type="ECO:0000313" key="8">
    <source>
        <dbReference type="EMBL" id="MBB5492549.1"/>
    </source>
</evidence>
<feature type="domain" description="Beta-mannosidase-like galactose-binding" evidence="7">
    <location>
        <begin position="31"/>
        <end position="191"/>
    </location>
</feature>
<accession>A0A840W6C1</accession>
<gene>
    <name evidence="8" type="ORF">HNR07_003686</name>
</gene>
<reference evidence="8 9" key="1">
    <citation type="submission" date="2020-08" db="EMBL/GenBank/DDBJ databases">
        <title>Sequencing the genomes of 1000 actinobacteria strains.</title>
        <authorList>
            <person name="Klenk H.-P."/>
        </authorList>
    </citation>
    <scope>NUCLEOTIDE SEQUENCE [LARGE SCALE GENOMIC DNA]</scope>
    <source>
        <strain evidence="8 9">DSM 44598</strain>
    </source>
</reference>
<dbReference type="InterPro" id="IPR013783">
    <property type="entry name" value="Ig-like_fold"/>
</dbReference>
<dbReference type="RefSeq" id="WP_184365980.1">
    <property type="nucleotide sequence ID" value="NZ_BAAAKM010000033.1"/>
</dbReference>
<dbReference type="GO" id="GO:0006516">
    <property type="term" value="P:glycoprotein catabolic process"/>
    <property type="evidence" value="ECO:0007669"/>
    <property type="project" value="TreeGrafter"/>
</dbReference>
<evidence type="ECO:0000259" key="7">
    <source>
        <dbReference type="Pfam" id="PF22666"/>
    </source>
</evidence>
<dbReference type="EMBL" id="JACHDO010000001">
    <property type="protein sequence ID" value="MBB5492549.1"/>
    <property type="molecule type" value="Genomic_DNA"/>
</dbReference>
<dbReference type="InterPro" id="IPR036156">
    <property type="entry name" value="Beta-gal/glucu_dom_sf"/>
</dbReference>
<comment type="similarity">
    <text evidence="2">Belongs to the glycosyl hydrolase 2 family.</text>
</comment>
<dbReference type="InterPro" id="IPR017853">
    <property type="entry name" value="GH"/>
</dbReference>
<dbReference type="PANTHER" id="PTHR43730:SF1">
    <property type="entry name" value="BETA-MANNOSIDASE"/>
    <property type="match status" value="1"/>
</dbReference>
<dbReference type="Gene3D" id="2.60.40.10">
    <property type="entry name" value="Immunoglobulins"/>
    <property type="match status" value="1"/>
</dbReference>
<evidence type="ECO:0000259" key="6">
    <source>
        <dbReference type="Pfam" id="PF00703"/>
    </source>
</evidence>
<dbReference type="InterPro" id="IPR054593">
    <property type="entry name" value="Beta-mannosidase-like_N2"/>
</dbReference>
<sequence length="835" mass="91846">MTSWFDLHDDWALTAVPHGDALSDPAAAVGEVPATVPGCVHTDLLDHGLIADPYLDDNEDRLGWIGRTDWRYTRSLAAEAEALDGTAERVDLVCAGLDTVATVRVGGREVGRSANMHRSYRFDATEALAEGGADPALEVEFASPYRYAEANRERMGVLPGAYDEPYQYIRKMACNFGWDWGPTLVTSGIWRPIRLHAWSTARLASVRPLVSVTEDGSLGRVGVRVAVERTGPGADVPLTLTATVAGETTTVAVPAGETEAALELVVADPGLWWPRGHGDQPLHDLTVELSAAEPGADQSILDTWTRRIGFRNVAVHSAPDQHGAAFALRVNGRDVLVKGANWIPDDTFPSRIGRGRYRERIDQAAEAGINLLRVWGGGIYESEDFYELCSERGMLVWQDFLFACAAYPEDEPLAAEVEAEARDAVVRLAPHPSLAVWCGNNENIWGHEDWGWKEQLDGRAWGAGYYLDVLPRVVAELDPTRPYWPGSPYSEAEGVHPNEATHGTMHLWDVWNEVDYTVYRDHRPRFAAEFGYQAPPAHSTLRGSVTDAPLTSTSPGVLHHQKAIDGNGKLARGLAAHFGDRDWSYDDWHYLTQVNQARALTVGIEHFRSTWPYCTGTVMWQINDCWPVTSWAAVDGAGLRKPLWYALRRVYADRVATVQPVSGGGLTVVLGNDTDQEWSTEVTVVRRDFDTGRALAASAHPVRVAPRGALRIPVPEGVARAQDPAREVLTADGGGERAWWFFSRDHELDYRKPEFDVETRMDGDDLRVRVRARVLLRDLVLNVDRLDPGVSADSALVTLLPGESHTFTVPGGARLDPEAVTAPPVLKCVNDSLVN</sequence>
<dbReference type="InterPro" id="IPR050887">
    <property type="entry name" value="Beta-mannosidase_GH2"/>
</dbReference>
<dbReference type="SUPFAM" id="SSF49303">
    <property type="entry name" value="beta-Galactosidase/glucuronidase domain"/>
    <property type="match status" value="1"/>
</dbReference>
<dbReference type="SUPFAM" id="SSF49785">
    <property type="entry name" value="Galactose-binding domain-like"/>
    <property type="match status" value="1"/>
</dbReference>